<feature type="region of interest" description="Disordered" evidence="1">
    <location>
        <begin position="50"/>
        <end position="78"/>
    </location>
</feature>
<evidence type="ECO:0000313" key="2">
    <source>
        <dbReference type="Proteomes" id="UP000887565"/>
    </source>
</evidence>
<dbReference type="AlphaFoldDB" id="A0A915J167"/>
<dbReference type="Proteomes" id="UP000887565">
    <property type="component" value="Unplaced"/>
</dbReference>
<reference evidence="3" key="1">
    <citation type="submission" date="2022-11" db="UniProtKB">
        <authorList>
            <consortium name="WormBaseParasite"/>
        </authorList>
    </citation>
    <scope>IDENTIFICATION</scope>
</reference>
<accession>A0A915J167</accession>
<evidence type="ECO:0000313" key="3">
    <source>
        <dbReference type="WBParaSite" id="nRc.2.0.1.t20206-RA"/>
    </source>
</evidence>
<organism evidence="2 3">
    <name type="scientific">Romanomermis culicivorax</name>
    <name type="common">Nematode worm</name>
    <dbReference type="NCBI Taxonomy" id="13658"/>
    <lineage>
        <taxon>Eukaryota</taxon>
        <taxon>Metazoa</taxon>
        <taxon>Ecdysozoa</taxon>
        <taxon>Nematoda</taxon>
        <taxon>Enoplea</taxon>
        <taxon>Dorylaimia</taxon>
        <taxon>Mermithida</taxon>
        <taxon>Mermithoidea</taxon>
        <taxon>Mermithidae</taxon>
        <taxon>Romanomermis</taxon>
    </lineage>
</organism>
<feature type="region of interest" description="Disordered" evidence="1">
    <location>
        <begin position="1"/>
        <end position="30"/>
    </location>
</feature>
<name>A0A915J167_ROMCU</name>
<feature type="compositionally biased region" description="Basic and acidic residues" evidence="1">
    <location>
        <begin position="132"/>
        <end position="151"/>
    </location>
</feature>
<proteinExistence type="predicted"/>
<feature type="region of interest" description="Disordered" evidence="1">
    <location>
        <begin position="116"/>
        <end position="151"/>
    </location>
</feature>
<dbReference type="WBParaSite" id="nRc.2.0.1.t20206-RA">
    <property type="protein sequence ID" value="nRc.2.0.1.t20206-RA"/>
    <property type="gene ID" value="nRc.2.0.1.g20206"/>
</dbReference>
<evidence type="ECO:0000256" key="1">
    <source>
        <dbReference type="SAM" id="MobiDB-lite"/>
    </source>
</evidence>
<protein>
    <submittedName>
        <fullName evidence="3">Uncharacterized protein</fullName>
    </submittedName>
</protein>
<feature type="compositionally biased region" description="Basic and acidic residues" evidence="1">
    <location>
        <begin position="1"/>
        <end position="23"/>
    </location>
</feature>
<sequence length="151" mass="17252">MSLAKESRKAKNKVKQDHKEATKAWKNTSSRRRISPIFPIDYQNGVITLEADEKPENRKQGHGKATSQAGHLESLGETPTMFGDGVHYFVHEKREKFDKNNCNKVLSISQKRSGLVSSERKLAQKTQSGFQDYKKNNLQEEKEESFRGQLS</sequence>
<keyword evidence="2" id="KW-1185">Reference proteome</keyword>